<proteinExistence type="predicted"/>
<comment type="caution">
    <text evidence="1">The sequence shown here is derived from an EMBL/GenBank/DDBJ whole genome shotgun (WGS) entry which is preliminary data.</text>
</comment>
<gene>
    <name evidence="1" type="ORF">POM88_040656</name>
</gene>
<accession>A0AAD8HFA6</accession>
<evidence type="ECO:0000313" key="2">
    <source>
        <dbReference type="Proteomes" id="UP001237642"/>
    </source>
</evidence>
<evidence type="ECO:0000313" key="1">
    <source>
        <dbReference type="EMBL" id="KAK1365095.1"/>
    </source>
</evidence>
<name>A0AAD8HFA6_9APIA</name>
<reference evidence="1" key="1">
    <citation type="submission" date="2023-02" db="EMBL/GenBank/DDBJ databases">
        <title>Genome of toxic invasive species Heracleum sosnowskyi carries increased number of genes despite the absence of recent whole-genome duplications.</title>
        <authorList>
            <person name="Schelkunov M."/>
            <person name="Shtratnikova V."/>
            <person name="Makarenko M."/>
            <person name="Klepikova A."/>
            <person name="Omelchenko D."/>
            <person name="Novikova G."/>
            <person name="Obukhova E."/>
            <person name="Bogdanov V."/>
            <person name="Penin A."/>
            <person name="Logacheva M."/>
        </authorList>
    </citation>
    <scope>NUCLEOTIDE SEQUENCE</scope>
    <source>
        <strain evidence="1">Hsosn_3</strain>
        <tissue evidence="1">Leaf</tissue>
    </source>
</reference>
<dbReference type="Proteomes" id="UP001237642">
    <property type="component" value="Unassembled WGS sequence"/>
</dbReference>
<keyword evidence="2" id="KW-1185">Reference proteome</keyword>
<reference evidence="1" key="2">
    <citation type="submission" date="2023-05" db="EMBL/GenBank/DDBJ databases">
        <authorList>
            <person name="Schelkunov M.I."/>
        </authorList>
    </citation>
    <scope>NUCLEOTIDE SEQUENCE</scope>
    <source>
        <strain evidence="1">Hsosn_3</strain>
        <tissue evidence="1">Leaf</tissue>
    </source>
</reference>
<organism evidence="1 2">
    <name type="scientific">Heracleum sosnowskyi</name>
    <dbReference type="NCBI Taxonomy" id="360622"/>
    <lineage>
        <taxon>Eukaryota</taxon>
        <taxon>Viridiplantae</taxon>
        <taxon>Streptophyta</taxon>
        <taxon>Embryophyta</taxon>
        <taxon>Tracheophyta</taxon>
        <taxon>Spermatophyta</taxon>
        <taxon>Magnoliopsida</taxon>
        <taxon>eudicotyledons</taxon>
        <taxon>Gunneridae</taxon>
        <taxon>Pentapetalae</taxon>
        <taxon>asterids</taxon>
        <taxon>campanulids</taxon>
        <taxon>Apiales</taxon>
        <taxon>Apiaceae</taxon>
        <taxon>Apioideae</taxon>
        <taxon>apioid superclade</taxon>
        <taxon>Tordylieae</taxon>
        <taxon>Tordyliinae</taxon>
        <taxon>Heracleum</taxon>
    </lineage>
</organism>
<dbReference type="AlphaFoldDB" id="A0AAD8HFA6"/>
<protein>
    <submittedName>
        <fullName evidence="1">Uncharacterized protein</fullName>
    </submittedName>
</protein>
<sequence>MTAHVKQAWEVVVSPVLWTLWLARNKYIFSGIELSLEISLLLVQLRSFQWCLAAELIKSELESLCKVNPEGCILLSNKYKRREIFLGWNTSLVGFSDGSFKESEDGTTRSGMRGIKLNNKDEILFIFSGKFKASLPVEAELKAIIFLANAAMNQLDPPNKAVICTDCALAVHNLSKLRAGKDYFFQKKRRRNVQS</sequence>
<dbReference type="EMBL" id="JAUIZM010000009">
    <property type="protein sequence ID" value="KAK1365095.1"/>
    <property type="molecule type" value="Genomic_DNA"/>
</dbReference>